<name>A0A0E9R1X8_ANGAN</name>
<proteinExistence type="predicted"/>
<protein>
    <submittedName>
        <fullName evidence="1">Uncharacterized protein</fullName>
    </submittedName>
</protein>
<reference evidence="1" key="1">
    <citation type="submission" date="2014-11" db="EMBL/GenBank/DDBJ databases">
        <authorList>
            <person name="Amaro Gonzalez C."/>
        </authorList>
    </citation>
    <scope>NUCLEOTIDE SEQUENCE</scope>
</reference>
<dbReference type="AlphaFoldDB" id="A0A0E9R1X8"/>
<dbReference type="EMBL" id="GBXM01086092">
    <property type="protein sequence ID" value="JAH22485.1"/>
    <property type="molecule type" value="Transcribed_RNA"/>
</dbReference>
<evidence type="ECO:0000313" key="1">
    <source>
        <dbReference type="EMBL" id="JAH22485.1"/>
    </source>
</evidence>
<sequence length="48" mass="5174">MDVFLCWPGTGKQGTPPLNQIPPLSFAGMRDGNMQLCPGAVQPLQEMT</sequence>
<accession>A0A0E9R1X8</accession>
<organism evidence="1">
    <name type="scientific">Anguilla anguilla</name>
    <name type="common">European freshwater eel</name>
    <name type="synonym">Muraena anguilla</name>
    <dbReference type="NCBI Taxonomy" id="7936"/>
    <lineage>
        <taxon>Eukaryota</taxon>
        <taxon>Metazoa</taxon>
        <taxon>Chordata</taxon>
        <taxon>Craniata</taxon>
        <taxon>Vertebrata</taxon>
        <taxon>Euteleostomi</taxon>
        <taxon>Actinopterygii</taxon>
        <taxon>Neopterygii</taxon>
        <taxon>Teleostei</taxon>
        <taxon>Anguilliformes</taxon>
        <taxon>Anguillidae</taxon>
        <taxon>Anguilla</taxon>
    </lineage>
</organism>
<reference evidence="1" key="2">
    <citation type="journal article" date="2015" name="Fish Shellfish Immunol.">
        <title>Early steps in the European eel (Anguilla anguilla)-Vibrio vulnificus interaction in the gills: Role of the RtxA13 toxin.</title>
        <authorList>
            <person name="Callol A."/>
            <person name="Pajuelo D."/>
            <person name="Ebbesson L."/>
            <person name="Teles M."/>
            <person name="MacKenzie S."/>
            <person name="Amaro C."/>
        </authorList>
    </citation>
    <scope>NUCLEOTIDE SEQUENCE</scope>
</reference>